<name>A0A172UIX2_9MYCO</name>
<feature type="domain" description="HTH marR-type" evidence="1">
    <location>
        <begin position="8"/>
        <end position="140"/>
    </location>
</feature>
<dbReference type="GO" id="GO:0006950">
    <property type="term" value="P:response to stress"/>
    <property type="evidence" value="ECO:0007669"/>
    <property type="project" value="TreeGrafter"/>
</dbReference>
<dbReference type="PANTHER" id="PTHR33164:SF43">
    <property type="entry name" value="HTH-TYPE TRANSCRIPTIONAL REPRESSOR YETL"/>
    <property type="match status" value="1"/>
</dbReference>
<protein>
    <submittedName>
        <fullName evidence="2">MarR family transcriptional regulator</fullName>
    </submittedName>
</protein>
<gene>
    <name evidence="2" type="ORF">A7U43_07095</name>
</gene>
<dbReference type="InterPro" id="IPR000835">
    <property type="entry name" value="HTH_MarR-typ"/>
</dbReference>
<evidence type="ECO:0000313" key="3">
    <source>
        <dbReference type="Proteomes" id="UP000077143"/>
    </source>
</evidence>
<dbReference type="STRING" id="1682113.A7U43_07095"/>
<dbReference type="SUPFAM" id="SSF46785">
    <property type="entry name" value="Winged helix' DNA-binding domain"/>
    <property type="match status" value="1"/>
</dbReference>
<reference evidence="2 3" key="1">
    <citation type="submission" date="2016-05" db="EMBL/GenBank/DDBJ databases">
        <title>Complete genome sequence of a phthalic acid esters degrading Mycobacterium sp. YC-RL4.</title>
        <authorList>
            <person name="Ren L."/>
            <person name="Fan S."/>
            <person name="Ruth N."/>
            <person name="Jia Y."/>
            <person name="Wang J."/>
            <person name="Qiao C."/>
        </authorList>
    </citation>
    <scope>NUCLEOTIDE SEQUENCE [LARGE SCALE GENOMIC DNA]</scope>
    <source>
        <strain evidence="2 3">YC-RL4</strain>
    </source>
</reference>
<proteinExistence type="predicted"/>
<evidence type="ECO:0000259" key="1">
    <source>
        <dbReference type="PROSITE" id="PS50995"/>
    </source>
</evidence>
<dbReference type="PANTHER" id="PTHR33164">
    <property type="entry name" value="TRANSCRIPTIONAL REGULATOR, MARR FAMILY"/>
    <property type="match status" value="1"/>
</dbReference>
<dbReference type="EMBL" id="CP015596">
    <property type="protein sequence ID" value="ANE79119.1"/>
    <property type="molecule type" value="Genomic_DNA"/>
</dbReference>
<dbReference type="RefSeq" id="WP_067992781.1">
    <property type="nucleotide sequence ID" value="NZ_CP015596.1"/>
</dbReference>
<organism evidence="2 3">
    <name type="scientific">Mycobacterium adipatum</name>
    <dbReference type="NCBI Taxonomy" id="1682113"/>
    <lineage>
        <taxon>Bacteria</taxon>
        <taxon>Bacillati</taxon>
        <taxon>Actinomycetota</taxon>
        <taxon>Actinomycetes</taxon>
        <taxon>Mycobacteriales</taxon>
        <taxon>Mycobacteriaceae</taxon>
        <taxon>Mycobacterium</taxon>
    </lineage>
</organism>
<dbReference type="PRINTS" id="PR00598">
    <property type="entry name" value="HTHMARR"/>
</dbReference>
<dbReference type="AlphaFoldDB" id="A0A172UIX2"/>
<accession>A0A172UIX2</accession>
<dbReference type="Pfam" id="PF01047">
    <property type="entry name" value="MarR"/>
    <property type="match status" value="1"/>
</dbReference>
<dbReference type="Proteomes" id="UP000077143">
    <property type="component" value="Chromosome"/>
</dbReference>
<dbReference type="InterPro" id="IPR039422">
    <property type="entry name" value="MarR/SlyA-like"/>
</dbReference>
<dbReference type="Gene3D" id="1.10.10.10">
    <property type="entry name" value="Winged helix-like DNA-binding domain superfamily/Winged helix DNA-binding domain"/>
    <property type="match status" value="1"/>
</dbReference>
<dbReference type="InterPro" id="IPR036390">
    <property type="entry name" value="WH_DNA-bd_sf"/>
</dbReference>
<dbReference type="KEGG" id="madi:A7U43_07095"/>
<dbReference type="SMART" id="SM00347">
    <property type="entry name" value="HTH_MARR"/>
    <property type="match status" value="1"/>
</dbReference>
<dbReference type="PROSITE" id="PS50995">
    <property type="entry name" value="HTH_MARR_2"/>
    <property type="match status" value="1"/>
</dbReference>
<dbReference type="GO" id="GO:0003700">
    <property type="term" value="F:DNA-binding transcription factor activity"/>
    <property type="evidence" value="ECO:0007669"/>
    <property type="project" value="InterPro"/>
</dbReference>
<keyword evidence="3" id="KW-1185">Reference proteome</keyword>
<evidence type="ECO:0000313" key="2">
    <source>
        <dbReference type="EMBL" id="ANE79119.1"/>
    </source>
</evidence>
<sequence length="161" mass="17025">MSDGLAHDQLIGPLLDLLARRLRGAAEAELAAFDLRPRHVIGLTLLRDFGEHSQAALAASLGIDPTNVVALLNELESTGLIERRRSPEDRRRHTVVLTPAGGQRLAEIETALARLEHRLFAAMDSEEQAALYGLLQRAASATGGTHGASAASCAGAADESC</sequence>
<dbReference type="InterPro" id="IPR036388">
    <property type="entry name" value="WH-like_DNA-bd_sf"/>
</dbReference>